<dbReference type="GO" id="GO:0008080">
    <property type="term" value="F:N-acetyltransferase activity"/>
    <property type="evidence" value="ECO:0007669"/>
    <property type="project" value="InterPro"/>
</dbReference>
<dbReference type="SUPFAM" id="SSF55729">
    <property type="entry name" value="Acyl-CoA N-acyltransferases (Nat)"/>
    <property type="match status" value="1"/>
</dbReference>
<evidence type="ECO:0000313" key="6">
    <source>
        <dbReference type="EMBL" id="GAP19605.1"/>
    </source>
</evidence>
<sequence length="164" mass="18409">MNVTLRRMRAEDLQAVVAIDQASFSLPWPARSFQFELNENPNSRLWVAEVTDAAGQPAIAGLLVLWKILDEGHIATVAVSEAYRRLGVGRKLLAAALLSAAQEGVTRSFLEVRASNTAAQTLYQRFGYIVEGVRRRYYKDNQEDALQMSLYRLDPAALQRLLEE</sequence>
<dbReference type="CDD" id="cd04301">
    <property type="entry name" value="NAT_SF"/>
    <property type="match status" value="1"/>
</dbReference>
<evidence type="ECO:0000256" key="1">
    <source>
        <dbReference type="ARBA" id="ARBA00005395"/>
    </source>
</evidence>
<dbReference type="Gene3D" id="3.40.630.30">
    <property type="match status" value="1"/>
</dbReference>
<dbReference type="InterPro" id="IPR006464">
    <property type="entry name" value="AcTrfase_RimI/Ard1"/>
</dbReference>
<keyword evidence="6" id="KW-0689">Ribosomal protein</keyword>
<dbReference type="NCBIfam" id="TIGR01575">
    <property type="entry name" value="rimI"/>
    <property type="match status" value="1"/>
</dbReference>
<dbReference type="AlphaFoldDB" id="A0A0M8JSB9"/>
<organism evidence="6">
    <name type="scientific">Levilinea saccharolytica</name>
    <dbReference type="NCBI Taxonomy" id="229921"/>
    <lineage>
        <taxon>Bacteria</taxon>
        <taxon>Bacillati</taxon>
        <taxon>Chloroflexota</taxon>
        <taxon>Anaerolineae</taxon>
        <taxon>Anaerolineales</taxon>
        <taxon>Anaerolineaceae</taxon>
        <taxon>Levilinea</taxon>
    </lineage>
</organism>
<evidence type="ECO:0000256" key="4">
    <source>
        <dbReference type="ARBA" id="ARBA00023315"/>
    </source>
</evidence>
<dbReference type="PROSITE" id="PS51186">
    <property type="entry name" value="GNAT"/>
    <property type="match status" value="1"/>
</dbReference>
<reference evidence="6" key="1">
    <citation type="journal article" date="2015" name="Genome Announc.">
        <title>Draft Genome Sequences of Anaerolinea thermolimosa IMO-1, Bellilinea caldifistulae GOMI-1, Leptolinea tardivitalis YMTK-2, Levilinea saccharolytica KIBI-1, Longilinea arvoryzae KOME-1, Previously Described as Members of the Class Anaerolineae (Chloroflexi).</title>
        <authorList>
            <person name="Matsuura N."/>
            <person name="Tourlousse M.D."/>
            <person name="Ohashi A."/>
            <person name="Hugenholtz P."/>
            <person name="Sekiguchi Y."/>
        </authorList>
    </citation>
    <scope>NUCLEOTIDE SEQUENCE</scope>
    <source>
        <strain evidence="6">KIBI-1</strain>
    </source>
</reference>
<gene>
    <name evidence="6" type="ORF">LSAC_03515</name>
</gene>
<keyword evidence="4" id="KW-0012">Acyltransferase</keyword>
<evidence type="ECO:0000256" key="3">
    <source>
        <dbReference type="ARBA" id="ARBA00022679"/>
    </source>
</evidence>
<dbReference type="InterPro" id="IPR016181">
    <property type="entry name" value="Acyl_CoA_acyltransferase"/>
</dbReference>
<keyword evidence="3 6" id="KW-0808">Transferase</keyword>
<feature type="domain" description="N-acetyltransferase" evidence="5">
    <location>
        <begin position="3"/>
        <end position="153"/>
    </location>
</feature>
<keyword evidence="2" id="KW-0963">Cytoplasm</keyword>
<dbReference type="GO" id="GO:0005840">
    <property type="term" value="C:ribosome"/>
    <property type="evidence" value="ECO:0007669"/>
    <property type="project" value="UniProtKB-KW"/>
</dbReference>
<dbReference type="PANTHER" id="PTHR43420:SF44">
    <property type="entry name" value="ACETYLTRANSFERASE YPEA"/>
    <property type="match status" value="1"/>
</dbReference>
<dbReference type="InterPro" id="IPR050680">
    <property type="entry name" value="YpeA/RimI_acetyltransf"/>
</dbReference>
<dbReference type="InterPro" id="IPR000182">
    <property type="entry name" value="GNAT_dom"/>
</dbReference>
<name>A0A0M8JSB9_9CHLR</name>
<proteinExistence type="inferred from homology"/>
<dbReference type="OrthoDB" id="9794566at2"/>
<evidence type="ECO:0000256" key="2">
    <source>
        <dbReference type="ARBA" id="ARBA00022490"/>
    </source>
</evidence>
<protein>
    <submittedName>
        <fullName evidence="6">[SSU ribosomal protein S18P]-alanine acetyltransferase</fullName>
    </submittedName>
</protein>
<dbReference type="Pfam" id="PF00583">
    <property type="entry name" value="Acetyltransf_1"/>
    <property type="match status" value="1"/>
</dbReference>
<keyword evidence="6" id="KW-0687">Ribonucleoprotein</keyword>
<evidence type="ECO:0000259" key="5">
    <source>
        <dbReference type="PROSITE" id="PS51186"/>
    </source>
</evidence>
<comment type="similarity">
    <text evidence="1">Belongs to the acetyltransferase family. RimI subfamily.</text>
</comment>
<dbReference type="PANTHER" id="PTHR43420">
    <property type="entry name" value="ACETYLTRANSFERASE"/>
    <property type="match status" value="1"/>
</dbReference>
<dbReference type="EMBL" id="DF967975">
    <property type="protein sequence ID" value="GAP19605.1"/>
    <property type="molecule type" value="Genomic_DNA"/>
</dbReference>
<accession>A0A0M8JSB9</accession>
<dbReference type="RefSeq" id="WP_147238937.1">
    <property type="nucleotide sequence ID" value="NZ_BBXZ01000183.1"/>
</dbReference>